<sequence length="70" mass="8020">MTEWTPQLRWHNRNWNGQPSRSSAGLRMNCIARRLIRPNTLPPLNTTLSTRTGVVVAVVVVVGEHQVWEM</sequence>
<proteinExistence type="predicted"/>
<dbReference type="EMBL" id="JARBJD010000395">
    <property type="protein sequence ID" value="KAK2942619.1"/>
    <property type="molecule type" value="Genomic_DNA"/>
</dbReference>
<evidence type="ECO:0000313" key="1">
    <source>
        <dbReference type="EMBL" id="KAK2942619.1"/>
    </source>
</evidence>
<dbReference type="Proteomes" id="UP001281761">
    <property type="component" value="Unassembled WGS sequence"/>
</dbReference>
<accession>A0ABQ9WSZ5</accession>
<protein>
    <submittedName>
        <fullName evidence="1">Uncharacterized protein</fullName>
    </submittedName>
</protein>
<evidence type="ECO:0000313" key="2">
    <source>
        <dbReference type="Proteomes" id="UP001281761"/>
    </source>
</evidence>
<organism evidence="1 2">
    <name type="scientific">Blattamonas nauphoetae</name>
    <dbReference type="NCBI Taxonomy" id="2049346"/>
    <lineage>
        <taxon>Eukaryota</taxon>
        <taxon>Metamonada</taxon>
        <taxon>Preaxostyla</taxon>
        <taxon>Oxymonadida</taxon>
        <taxon>Blattamonas</taxon>
    </lineage>
</organism>
<name>A0ABQ9WSZ5_9EUKA</name>
<keyword evidence="2" id="KW-1185">Reference proteome</keyword>
<gene>
    <name evidence="1" type="ORF">BLNAU_22470</name>
</gene>
<reference evidence="1 2" key="1">
    <citation type="journal article" date="2022" name="bioRxiv">
        <title>Genomics of Preaxostyla Flagellates Illuminates Evolutionary Transitions and the Path Towards Mitochondrial Loss.</title>
        <authorList>
            <person name="Novak L.V.F."/>
            <person name="Treitli S.C."/>
            <person name="Pyrih J."/>
            <person name="Halakuc P."/>
            <person name="Pipaliya S.V."/>
            <person name="Vacek V."/>
            <person name="Brzon O."/>
            <person name="Soukal P."/>
            <person name="Eme L."/>
            <person name="Dacks J.B."/>
            <person name="Karnkowska A."/>
            <person name="Elias M."/>
            <person name="Hampl V."/>
        </authorList>
    </citation>
    <scope>NUCLEOTIDE SEQUENCE [LARGE SCALE GENOMIC DNA]</scope>
    <source>
        <strain evidence="1">NAU3</strain>
        <tissue evidence="1">Gut</tissue>
    </source>
</reference>
<comment type="caution">
    <text evidence="1">The sequence shown here is derived from an EMBL/GenBank/DDBJ whole genome shotgun (WGS) entry which is preliminary data.</text>
</comment>